<gene>
    <name evidence="2" type="ORF">PHATRDRAFT_33756</name>
</gene>
<feature type="region of interest" description="Disordered" evidence="1">
    <location>
        <begin position="1"/>
        <end position="31"/>
    </location>
</feature>
<dbReference type="SUPFAM" id="SSF54768">
    <property type="entry name" value="dsRNA-binding domain-like"/>
    <property type="match status" value="1"/>
</dbReference>
<dbReference type="eggNOG" id="KOG4411">
    <property type="taxonomic scope" value="Eukaryota"/>
</dbReference>
<dbReference type="PANTHER" id="PTHR45691">
    <property type="entry name" value="PROTEIN DIAPHANOUS"/>
    <property type="match status" value="1"/>
</dbReference>
<dbReference type="GO" id="GO:0030041">
    <property type="term" value="P:actin filament polymerization"/>
    <property type="evidence" value="ECO:0007669"/>
    <property type="project" value="TreeGrafter"/>
</dbReference>
<dbReference type="RefSeq" id="XP_002178198.1">
    <property type="nucleotide sequence ID" value="XM_002178162.1"/>
</dbReference>
<organism evidence="2 3">
    <name type="scientific">Phaeodactylum tricornutum (strain CCAP 1055/1)</name>
    <dbReference type="NCBI Taxonomy" id="556484"/>
    <lineage>
        <taxon>Eukaryota</taxon>
        <taxon>Sar</taxon>
        <taxon>Stramenopiles</taxon>
        <taxon>Ochrophyta</taxon>
        <taxon>Bacillariophyta</taxon>
        <taxon>Bacillariophyceae</taxon>
        <taxon>Bacillariophycidae</taxon>
        <taxon>Naviculales</taxon>
        <taxon>Phaeodactylaceae</taxon>
        <taxon>Phaeodactylum</taxon>
    </lineage>
</organism>
<sequence>MGRKKKIASQQPESSNQPAKKAKPETGPSFLVKKYRPDKHYASMDAFVKYAKSHRMLDAAYVQWNKGVTAEKPFVFSVRVGGVDLGWGRGKTREAAMECACRAAFALVGAHGYKNWTIDDNCLMEEPVDVPPPPPPPMPGAMALGLPPYPPGSLPPPPMPGFLPPPPLPGMLAPPLPPGAPPLPDAPPPPMAADLIPQPQMVSNQAPVATSVASGVANNVNSAVSDAYTTSASVSLNFGKPAVVKSQRKQLKGGLTLVYDPLSEGMEELSMEERRASLERYQKMLVRSVAKVANSGEFFLGISRNVSCYIGNLFGVLPVKPIIGSIDYEVIRTFLMASLLLSLLTVSRRASSMSVAKGALTRQGPGIYLSKSAPIRCTLQQQQQQSLSTRSSDDQRNQSAGQVIKDHQYCVDLVRERDREGYRATKAYFAIRAFNVELASVKDSHNLRRREQPGQQESSSSVALQMRMQWWRDALKEIYEDEMSVAADPILRNLSVSCWHNPVVRALSQAHQQCDLTRRFLERLIDARDYDLSVAQYSSMNEAATYAEDTISSLLYLALECTGTRDDNADEVASYAGVGIGLTTALRATPFRLMHGEIPIPKDLLRPAFPYQELMKQTEEEYTLIESDAIAFREAVRHMANAASTSLARARDIQGHVPRHARACLLPVVPSIHFLSKLEGVDYHLFDPKLNDDTRLRLMLLMGRTWLTGIF</sequence>
<evidence type="ECO:0000256" key="1">
    <source>
        <dbReference type="SAM" id="MobiDB-lite"/>
    </source>
</evidence>
<feature type="compositionally biased region" description="Polar residues" evidence="1">
    <location>
        <begin position="8"/>
        <end position="18"/>
    </location>
</feature>
<dbReference type="PaxDb" id="2850-Phatr33756"/>
<dbReference type="Proteomes" id="UP000000759">
    <property type="component" value="Chromosome 4"/>
</dbReference>
<dbReference type="GO" id="GO:0005884">
    <property type="term" value="C:actin filament"/>
    <property type="evidence" value="ECO:0007669"/>
    <property type="project" value="TreeGrafter"/>
</dbReference>
<dbReference type="HOGENOM" id="CLU_384746_0_0_1"/>
<dbReference type="InterPro" id="IPR008949">
    <property type="entry name" value="Isoprenoid_synthase_dom_sf"/>
</dbReference>
<dbReference type="STRING" id="556484.B7FTS3"/>
<dbReference type="AlphaFoldDB" id="B7FTS3"/>
<evidence type="ECO:0000313" key="3">
    <source>
        <dbReference type="Proteomes" id="UP000000759"/>
    </source>
</evidence>
<reference evidence="2 3" key="1">
    <citation type="journal article" date="2008" name="Nature">
        <title>The Phaeodactylum genome reveals the evolutionary history of diatom genomes.</title>
        <authorList>
            <person name="Bowler C."/>
            <person name="Allen A.E."/>
            <person name="Badger J.H."/>
            <person name="Grimwood J."/>
            <person name="Jabbari K."/>
            <person name="Kuo A."/>
            <person name="Maheswari U."/>
            <person name="Martens C."/>
            <person name="Maumus F."/>
            <person name="Otillar R.P."/>
            <person name="Rayko E."/>
            <person name="Salamov A."/>
            <person name="Vandepoele K."/>
            <person name="Beszteri B."/>
            <person name="Gruber A."/>
            <person name="Heijde M."/>
            <person name="Katinka M."/>
            <person name="Mock T."/>
            <person name="Valentin K."/>
            <person name="Verret F."/>
            <person name="Berges J.A."/>
            <person name="Brownlee C."/>
            <person name="Cadoret J.P."/>
            <person name="Chiovitti A."/>
            <person name="Choi C.J."/>
            <person name="Coesel S."/>
            <person name="De Martino A."/>
            <person name="Detter J.C."/>
            <person name="Durkin C."/>
            <person name="Falciatore A."/>
            <person name="Fournet J."/>
            <person name="Haruta M."/>
            <person name="Huysman M.J."/>
            <person name="Jenkins B.D."/>
            <person name="Jiroutova K."/>
            <person name="Jorgensen R.E."/>
            <person name="Joubert Y."/>
            <person name="Kaplan A."/>
            <person name="Kroger N."/>
            <person name="Kroth P.G."/>
            <person name="La Roche J."/>
            <person name="Lindquist E."/>
            <person name="Lommer M."/>
            <person name="Martin-Jezequel V."/>
            <person name="Lopez P.J."/>
            <person name="Lucas S."/>
            <person name="Mangogna M."/>
            <person name="McGinnis K."/>
            <person name="Medlin L.K."/>
            <person name="Montsant A."/>
            <person name="Oudot-Le Secq M.P."/>
            <person name="Napoli C."/>
            <person name="Obornik M."/>
            <person name="Parker M.S."/>
            <person name="Petit J.L."/>
            <person name="Porcel B.M."/>
            <person name="Poulsen N."/>
            <person name="Robison M."/>
            <person name="Rychlewski L."/>
            <person name="Rynearson T.A."/>
            <person name="Schmutz J."/>
            <person name="Shapiro H."/>
            <person name="Siaut M."/>
            <person name="Stanley M."/>
            <person name="Sussman M.R."/>
            <person name="Taylor A.R."/>
            <person name="Vardi A."/>
            <person name="von Dassow P."/>
            <person name="Vyverman W."/>
            <person name="Willis A."/>
            <person name="Wyrwicz L.S."/>
            <person name="Rokhsar D.S."/>
            <person name="Weissenbach J."/>
            <person name="Armbrust E.V."/>
            <person name="Green B.R."/>
            <person name="Van de Peer Y."/>
            <person name="Grigoriev I.V."/>
        </authorList>
    </citation>
    <scope>NUCLEOTIDE SEQUENCE [LARGE SCALE GENOMIC DNA]</scope>
    <source>
        <strain evidence="2 3">CCAP 1055/1</strain>
    </source>
</reference>
<dbReference type="SUPFAM" id="SSF48576">
    <property type="entry name" value="Terpenoid synthases"/>
    <property type="match status" value="1"/>
</dbReference>
<dbReference type="Pfam" id="PF00494">
    <property type="entry name" value="SQS_PSY"/>
    <property type="match status" value="1"/>
</dbReference>
<protein>
    <submittedName>
        <fullName evidence="2">Uncharacterized protein</fullName>
    </submittedName>
</protein>
<dbReference type="GeneID" id="7197823"/>
<accession>B7FTS3</accession>
<dbReference type="InterPro" id="IPR002060">
    <property type="entry name" value="Squ/phyt_synthse"/>
</dbReference>
<dbReference type="InParanoid" id="B7FTS3"/>
<dbReference type="InterPro" id="IPR051412">
    <property type="entry name" value="Formin_Homology_Diaphanous_sf"/>
</dbReference>
<reference evidence="3" key="2">
    <citation type="submission" date="2008-08" db="EMBL/GenBank/DDBJ databases">
        <authorList>
            <consortium name="Diatom Consortium"/>
            <person name="Grigoriev I."/>
            <person name="Grimwood J."/>
            <person name="Kuo A."/>
            <person name="Otillar R.P."/>
            <person name="Salamov A."/>
            <person name="Detter J.C."/>
            <person name="Lindquist E."/>
            <person name="Shapiro H."/>
            <person name="Lucas S."/>
            <person name="Glavina del Rio T."/>
            <person name="Pitluck S."/>
            <person name="Rokhsar D."/>
            <person name="Bowler C."/>
        </authorList>
    </citation>
    <scope>GENOME REANNOTATION</scope>
    <source>
        <strain evidence="3">CCAP 1055/1</strain>
    </source>
</reference>
<dbReference type="Gene3D" id="1.10.600.10">
    <property type="entry name" value="Farnesyl Diphosphate Synthase"/>
    <property type="match status" value="1"/>
</dbReference>
<dbReference type="OrthoDB" id="270318at2759"/>
<proteinExistence type="predicted"/>
<dbReference type="PANTHER" id="PTHR45691:SF6">
    <property type="entry name" value="PROTEIN DIAPHANOUS"/>
    <property type="match status" value="1"/>
</dbReference>
<name>B7FTS3_PHATC</name>
<dbReference type="KEGG" id="pti:PHATRDRAFT_33756"/>
<dbReference type="EMBL" id="CM000607">
    <property type="protein sequence ID" value="EEC49863.1"/>
    <property type="molecule type" value="Genomic_DNA"/>
</dbReference>
<evidence type="ECO:0000313" key="2">
    <source>
        <dbReference type="EMBL" id="EEC49863.1"/>
    </source>
</evidence>
<keyword evidence="3" id="KW-1185">Reference proteome</keyword>